<reference evidence="1" key="1">
    <citation type="journal article" date="2022" name="Int. J. Mol. Sci.">
        <title>Draft Genome of Tanacetum Coccineum: Genomic Comparison of Closely Related Tanacetum-Family Plants.</title>
        <authorList>
            <person name="Yamashiro T."/>
            <person name="Shiraishi A."/>
            <person name="Nakayama K."/>
            <person name="Satake H."/>
        </authorList>
    </citation>
    <scope>NUCLEOTIDE SEQUENCE</scope>
</reference>
<comment type="caution">
    <text evidence="1">The sequence shown here is derived from an EMBL/GenBank/DDBJ whole genome shotgun (WGS) entry which is preliminary data.</text>
</comment>
<feature type="non-terminal residue" evidence="1">
    <location>
        <position position="144"/>
    </location>
</feature>
<evidence type="ECO:0000313" key="2">
    <source>
        <dbReference type="Proteomes" id="UP001151760"/>
    </source>
</evidence>
<proteinExistence type="predicted"/>
<dbReference type="EMBL" id="BQNB010019689">
    <property type="protein sequence ID" value="GJT88005.1"/>
    <property type="molecule type" value="Genomic_DNA"/>
</dbReference>
<organism evidence="1 2">
    <name type="scientific">Tanacetum coccineum</name>
    <dbReference type="NCBI Taxonomy" id="301880"/>
    <lineage>
        <taxon>Eukaryota</taxon>
        <taxon>Viridiplantae</taxon>
        <taxon>Streptophyta</taxon>
        <taxon>Embryophyta</taxon>
        <taxon>Tracheophyta</taxon>
        <taxon>Spermatophyta</taxon>
        <taxon>Magnoliopsida</taxon>
        <taxon>eudicotyledons</taxon>
        <taxon>Gunneridae</taxon>
        <taxon>Pentapetalae</taxon>
        <taxon>asterids</taxon>
        <taxon>campanulids</taxon>
        <taxon>Asterales</taxon>
        <taxon>Asteraceae</taxon>
        <taxon>Asteroideae</taxon>
        <taxon>Anthemideae</taxon>
        <taxon>Anthemidinae</taxon>
        <taxon>Tanacetum</taxon>
    </lineage>
</organism>
<gene>
    <name evidence="1" type="ORF">Tco_1069722</name>
</gene>
<reference evidence="1" key="2">
    <citation type="submission" date="2022-01" db="EMBL/GenBank/DDBJ databases">
        <authorList>
            <person name="Yamashiro T."/>
            <person name="Shiraishi A."/>
            <person name="Satake H."/>
            <person name="Nakayama K."/>
        </authorList>
    </citation>
    <scope>NUCLEOTIDE SEQUENCE</scope>
</reference>
<accession>A0ABQ5HL96</accession>
<sequence>MSGRVGRWQWLLDYDESIRQKVVIVLSDLACHELSSILPGTIKLVADGLHDTSAFDALRYSSFPFIGNGNTENCHGSDWNSKAHLTALKFEVMSSRNYQHAMSRIAGSRNAVENWLREDSHNDAKDNVDFSAEKMQFQVLAAKK</sequence>
<evidence type="ECO:0000313" key="1">
    <source>
        <dbReference type="EMBL" id="GJT88005.1"/>
    </source>
</evidence>
<dbReference type="Proteomes" id="UP001151760">
    <property type="component" value="Unassembled WGS sequence"/>
</dbReference>
<name>A0ABQ5HL96_9ASTR</name>
<protein>
    <submittedName>
        <fullName evidence="1">Uncharacterized protein</fullName>
    </submittedName>
</protein>
<keyword evidence="2" id="KW-1185">Reference proteome</keyword>